<dbReference type="AlphaFoldDB" id="A0A1A0QFL0"/>
<dbReference type="STRING" id="81858.BST23_18575"/>
<gene>
    <name evidence="3" type="ORF">BST23_18575</name>
</gene>
<dbReference type="RefSeq" id="WP_064891853.1">
    <property type="nucleotide sequence ID" value="NZ_LZHS01000005.1"/>
</dbReference>
<feature type="compositionally biased region" description="Basic and acidic residues" evidence="1">
    <location>
        <begin position="129"/>
        <end position="145"/>
    </location>
</feature>
<keyword evidence="2" id="KW-1133">Transmembrane helix</keyword>
<feature type="compositionally biased region" description="Polar residues" evidence="1">
    <location>
        <begin position="68"/>
        <end position="86"/>
    </location>
</feature>
<protein>
    <submittedName>
        <fullName evidence="3">Uncharacterized protein</fullName>
    </submittedName>
</protein>
<feature type="region of interest" description="Disordered" evidence="1">
    <location>
        <begin position="65"/>
        <end position="154"/>
    </location>
</feature>
<proteinExistence type="predicted"/>
<evidence type="ECO:0000256" key="2">
    <source>
        <dbReference type="SAM" id="Phobius"/>
    </source>
</evidence>
<accession>A0A1A0QFL0</accession>
<dbReference type="OrthoDB" id="4628728at2"/>
<name>A0A1A0QFL0_9MYCO</name>
<organism evidence="3 4">
    <name type="scientific">Mycolicibacterium elephantis</name>
    <dbReference type="NCBI Taxonomy" id="81858"/>
    <lineage>
        <taxon>Bacteria</taxon>
        <taxon>Bacillati</taxon>
        <taxon>Actinomycetota</taxon>
        <taxon>Actinomycetes</taxon>
        <taxon>Mycobacteriales</taxon>
        <taxon>Mycobacteriaceae</taxon>
        <taxon>Mycolicibacterium</taxon>
    </lineage>
</organism>
<reference evidence="3 4" key="1">
    <citation type="submission" date="2017-02" db="EMBL/GenBank/DDBJ databases">
        <title>The new phylogeny of genus Mycobacterium.</title>
        <authorList>
            <person name="Tortoli E."/>
            <person name="Trovato A."/>
            <person name="Cirillo D.M."/>
        </authorList>
    </citation>
    <scope>NUCLEOTIDE SEQUENCE [LARGE SCALE GENOMIC DNA]</scope>
    <source>
        <strain evidence="3 4">FI-09383</strain>
    </source>
</reference>
<sequence length="154" mass="16060">MAEREAASFDAFDPSTWRFEPDPTPWYRGRQARAALIAVAAASVAIVVSGVLLLFDGAGPVVYEPAPTATSVPRTAPSTPVATSARPSAPPVGVTPSPAPPPPPPAEVTAQPVVPPPARTAEVASPTRVTKEPEFGVTRTKETRRPISVAPRRP</sequence>
<evidence type="ECO:0000313" key="3">
    <source>
        <dbReference type="EMBL" id="ORA63347.1"/>
    </source>
</evidence>
<evidence type="ECO:0000256" key="1">
    <source>
        <dbReference type="SAM" id="MobiDB-lite"/>
    </source>
</evidence>
<accession>A0A1X0CT52</accession>
<feature type="transmembrane region" description="Helical" evidence="2">
    <location>
        <begin position="34"/>
        <end position="55"/>
    </location>
</feature>
<feature type="compositionally biased region" description="Pro residues" evidence="1">
    <location>
        <begin position="97"/>
        <end position="106"/>
    </location>
</feature>
<keyword evidence="2" id="KW-0812">Transmembrane</keyword>
<evidence type="ECO:0000313" key="4">
    <source>
        <dbReference type="Proteomes" id="UP000192772"/>
    </source>
</evidence>
<dbReference type="EMBL" id="MVHP01000023">
    <property type="protein sequence ID" value="ORA63347.1"/>
    <property type="molecule type" value="Genomic_DNA"/>
</dbReference>
<comment type="caution">
    <text evidence="3">The sequence shown here is derived from an EMBL/GenBank/DDBJ whole genome shotgun (WGS) entry which is preliminary data.</text>
</comment>
<keyword evidence="2" id="KW-0472">Membrane</keyword>
<dbReference type="Proteomes" id="UP000192772">
    <property type="component" value="Unassembled WGS sequence"/>
</dbReference>